<keyword evidence="2" id="KW-1185">Reference proteome</keyword>
<evidence type="ECO:0000313" key="1">
    <source>
        <dbReference type="EMBL" id="CAJ2658567.1"/>
    </source>
</evidence>
<organism evidence="1 2">
    <name type="scientific">Trifolium pratense</name>
    <name type="common">Red clover</name>
    <dbReference type="NCBI Taxonomy" id="57577"/>
    <lineage>
        <taxon>Eukaryota</taxon>
        <taxon>Viridiplantae</taxon>
        <taxon>Streptophyta</taxon>
        <taxon>Embryophyta</taxon>
        <taxon>Tracheophyta</taxon>
        <taxon>Spermatophyta</taxon>
        <taxon>Magnoliopsida</taxon>
        <taxon>eudicotyledons</taxon>
        <taxon>Gunneridae</taxon>
        <taxon>Pentapetalae</taxon>
        <taxon>rosids</taxon>
        <taxon>fabids</taxon>
        <taxon>Fabales</taxon>
        <taxon>Fabaceae</taxon>
        <taxon>Papilionoideae</taxon>
        <taxon>50 kb inversion clade</taxon>
        <taxon>NPAAA clade</taxon>
        <taxon>Hologalegina</taxon>
        <taxon>IRL clade</taxon>
        <taxon>Trifolieae</taxon>
        <taxon>Trifolium</taxon>
    </lineage>
</organism>
<gene>
    <name evidence="1" type="ORF">MILVUS5_LOCUS24923</name>
</gene>
<protein>
    <submittedName>
        <fullName evidence="1">Uncharacterized protein</fullName>
    </submittedName>
</protein>
<name>A0ACB0KMW4_TRIPR</name>
<accession>A0ACB0KMW4</accession>
<evidence type="ECO:0000313" key="2">
    <source>
        <dbReference type="Proteomes" id="UP001177021"/>
    </source>
</evidence>
<dbReference type="EMBL" id="CASHSV030000311">
    <property type="protein sequence ID" value="CAJ2658567.1"/>
    <property type="molecule type" value="Genomic_DNA"/>
</dbReference>
<proteinExistence type="predicted"/>
<dbReference type="Proteomes" id="UP001177021">
    <property type="component" value="Unassembled WGS sequence"/>
</dbReference>
<sequence>MASSSLSFSVYVVLMIIMIFMPSPILSSYSQSETIPEIPTLSTSSPTTKTNPSPSTLFPSQVLSPDISPLLPSPGGALPTPAGSDIPIIPSNPSPPNPDDVIASGPFNAFAPYASIQATSNGHKSVVFDIFTTGFTGLVAYFSLQYMRL</sequence>
<comment type="caution">
    <text evidence="1">The sequence shown here is derived from an EMBL/GenBank/DDBJ whole genome shotgun (WGS) entry which is preliminary data.</text>
</comment>
<reference evidence="1" key="1">
    <citation type="submission" date="2023-10" db="EMBL/GenBank/DDBJ databases">
        <authorList>
            <person name="Rodriguez Cubillos JULIANA M."/>
            <person name="De Vega J."/>
        </authorList>
    </citation>
    <scope>NUCLEOTIDE SEQUENCE</scope>
</reference>